<keyword evidence="1" id="KW-0732">Signal</keyword>
<dbReference type="InterPro" id="IPR049174">
    <property type="entry name" value="Beta-AFase-like"/>
</dbReference>
<feature type="domain" description="Non-reducing end beta-L-arabinofuranosidase-like GH127 middle" evidence="2">
    <location>
        <begin position="399"/>
        <end position="489"/>
    </location>
</feature>
<dbReference type="PANTHER" id="PTHR43465">
    <property type="entry name" value="DUF1680 DOMAIN PROTEIN (AFU_ORTHOLOGUE AFUA_1G08910)"/>
    <property type="match status" value="1"/>
</dbReference>
<evidence type="ECO:0000313" key="3">
    <source>
        <dbReference type="EMBL" id="UWN57122.1"/>
    </source>
</evidence>
<protein>
    <submittedName>
        <fullName evidence="3">Glycoside hydrolase family 127 protein</fullName>
    </submittedName>
</protein>
<feature type="signal peptide" evidence="1">
    <location>
        <begin position="1"/>
        <end position="24"/>
    </location>
</feature>
<name>A0ABY5V1F3_9BACT</name>
<proteinExistence type="predicted"/>
<organism evidence="3 4">
    <name type="scientific">Alistipes ihumii AP11</name>
    <dbReference type="NCBI Taxonomy" id="1211813"/>
    <lineage>
        <taxon>Bacteria</taxon>
        <taxon>Pseudomonadati</taxon>
        <taxon>Bacteroidota</taxon>
        <taxon>Bacteroidia</taxon>
        <taxon>Bacteroidales</taxon>
        <taxon>Rikenellaceae</taxon>
        <taxon>Alistipes</taxon>
    </lineage>
</organism>
<dbReference type="RefSeq" id="WP_019245522.1">
    <property type="nucleotide sequence ID" value="NZ_CAPH01000009.1"/>
</dbReference>
<dbReference type="Pfam" id="PF20736">
    <property type="entry name" value="Glyco_hydro127M"/>
    <property type="match status" value="1"/>
</dbReference>
<accession>A0ABY5V1F3</accession>
<gene>
    <name evidence="3" type="ORF">NQ491_10830</name>
</gene>
<dbReference type="GO" id="GO:0016787">
    <property type="term" value="F:hydrolase activity"/>
    <property type="evidence" value="ECO:0007669"/>
    <property type="project" value="UniProtKB-KW"/>
</dbReference>
<dbReference type="InterPro" id="IPR008928">
    <property type="entry name" value="6-hairpin_glycosidase_sf"/>
</dbReference>
<dbReference type="Proteomes" id="UP001059295">
    <property type="component" value="Chromosome"/>
</dbReference>
<sequence>MRKKPARLSALLGGACLLAGCASGPQTQALAPAGFDRVTVGGELRQRIERNFDRLETDYYQPDQVYWTEEQSGGWPGDKEGRTILALVLDARASGRTPLYLDELIRRLPRELNAKGYLGSIHEGSADEQQLSGHGWLLRGLCEYYAWKKDPQVLEIARGIVDSLFLPIAPLVDRYPLSEEQRVSGAGDMSGRVQNTVDGWALSSDVGCVFIGMEGLIHSYQYIPSEESKALIDKLIALFERMDLTGIRAQTHASLTALRGMLRYAALTGDTTLIPRVEKRWKLYKEYGMTENYENYNWFERYDTWTEPCAIVDSYLLATQLWATTRNPTYLEDADKIYLNGIAATQRHNGGFGCDKPVGVVYPELGIHADEAYWCCTMRGGEGLGRAAEYAYFTEGNRIVVPFYRESRLQLPDRNVVLEQRTDYPFGDRIEFRFAEKPDKEVSLALVVPSYMQLRSLTLNGHPVEANVSAGFAEVAGPFSAGDRIELEYGFAARWVPLENRDITDRTLYKAMYGPLVLAYEGEAPLHLDGEAPILADGDGTFRIEGTPYELSPVYHLMSPKVCLAENYRPGITVRID</sequence>
<dbReference type="SUPFAM" id="SSF48208">
    <property type="entry name" value="Six-hairpin glycosidases"/>
    <property type="match status" value="1"/>
</dbReference>
<evidence type="ECO:0000313" key="4">
    <source>
        <dbReference type="Proteomes" id="UP001059295"/>
    </source>
</evidence>
<dbReference type="GeneID" id="82892234"/>
<dbReference type="PANTHER" id="PTHR43465:SF2">
    <property type="entry name" value="DUF1680 DOMAIN PROTEIN (AFU_ORTHOLOGUE AFUA_1G08910)"/>
    <property type="match status" value="1"/>
</dbReference>
<evidence type="ECO:0000259" key="2">
    <source>
        <dbReference type="Pfam" id="PF20736"/>
    </source>
</evidence>
<keyword evidence="4" id="KW-1185">Reference proteome</keyword>
<reference evidence="3" key="1">
    <citation type="journal article" date="2022" name="Cell">
        <title>Design, construction, and in vivo augmentation of a complex gut microbiome.</title>
        <authorList>
            <person name="Cheng A.G."/>
            <person name="Ho P.Y."/>
            <person name="Aranda-Diaz A."/>
            <person name="Jain S."/>
            <person name="Yu F.B."/>
            <person name="Meng X."/>
            <person name="Wang M."/>
            <person name="Iakiviak M."/>
            <person name="Nagashima K."/>
            <person name="Zhao A."/>
            <person name="Murugkar P."/>
            <person name="Patil A."/>
            <person name="Atabakhsh K."/>
            <person name="Weakley A."/>
            <person name="Yan J."/>
            <person name="Brumbaugh A.R."/>
            <person name="Higginbottom S."/>
            <person name="Dimas A."/>
            <person name="Shiver A.L."/>
            <person name="Deutschbauer A."/>
            <person name="Neff N."/>
            <person name="Sonnenburg J.L."/>
            <person name="Huang K.C."/>
            <person name="Fischbach M.A."/>
        </authorList>
    </citation>
    <scope>NUCLEOTIDE SEQUENCE</scope>
    <source>
        <strain evidence="3">AP11</strain>
    </source>
</reference>
<dbReference type="InterPro" id="IPR049046">
    <property type="entry name" value="Beta-AFase-like_GH127_middle"/>
</dbReference>
<dbReference type="EMBL" id="CP102294">
    <property type="protein sequence ID" value="UWN57122.1"/>
    <property type="molecule type" value="Genomic_DNA"/>
</dbReference>
<dbReference type="PROSITE" id="PS51257">
    <property type="entry name" value="PROKAR_LIPOPROTEIN"/>
    <property type="match status" value="1"/>
</dbReference>
<keyword evidence="3" id="KW-0378">Hydrolase</keyword>
<feature type="chain" id="PRO_5047036997" evidence="1">
    <location>
        <begin position="25"/>
        <end position="577"/>
    </location>
</feature>
<evidence type="ECO:0000256" key="1">
    <source>
        <dbReference type="SAM" id="SignalP"/>
    </source>
</evidence>